<organism evidence="1 2">
    <name type="scientific">Streptomyces minutiscleroticus</name>
    <dbReference type="NCBI Taxonomy" id="68238"/>
    <lineage>
        <taxon>Bacteria</taxon>
        <taxon>Bacillati</taxon>
        <taxon>Actinomycetota</taxon>
        <taxon>Actinomycetes</taxon>
        <taxon>Kitasatosporales</taxon>
        <taxon>Streptomycetaceae</taxon>
        <taxon>Streptomyces</taxon>
    </lineage>
</organism>
<protein>
    <submittedName>
        <fullName evidence="1">Uncharacterized protein</fullName>
    </submittedName>
</protein>
<dbReference type="AlphaFoldDB" id="A0A918UAP6"/>
<proteinExistence type="predicted"/>
<reference evidence="1" key="1">
    <citation type="journal article" date="2014" name="Int. J. Syst. Evol. Microbiol.">
        <title>Complete genome sequence of Corynebacterium casei LMG S-19264T (=DSM 44701T), isolated from a smear-ripened cheese.</title>
        <authorList>
            <consortium name="US DOE Joint Genome Institute (JGI-PGF)"/>
            <person name="Walter F."/>
            <person name="Albersmeier A."/>
            <person name="Kalinowski J."/>
            <person name="Ruckert C."/>
        </authorList>
    </citation>
    <scope>NUCLEOTIDE SEQUENCE</scope>
    <source>
        <strain evidence="1">JCM 4790</strain>
    </source>
</reference>
<accession>A0A918UAP6</accession>
<dbReference type="Proteomes" id="UP000619244">
    <property type="component" value="Unassembled WGS sequence"/>
</dbReference>
<comment type="caution">
    <text evidence="1">The sequence shown here is derived from an EMBL/GenBank/DDBJ whole genome shotgun (WGS) entry which is preliminary data.</text>
</comment>
<name>A0A918UAP6_9ACTN</name>
<sequence length="67" mass="6663">MVVPYGPGSTQGQAITAYGSSGIKGESGATALGGKPTDPGAPVTHEDIVNGRIPARNGCMAPAVRIR</sequence>
<evidence type="ECO:0000313" key="1">
    <source>
        <dbReference type="EMBL" id="GGY18290.1"/>
    </source>
</evidence>
<dbReference type="EMBL" id="BMVU01000126">
    <property type="protein sequence ID" value="GGY18290.1"/>
    <property type="molecule type" value="Genomic_DNA"/>
</dbReference>
<keyword evidence="2" id="KW-1185">Reference proteome</keyword>
<evidence type="ECO:0000313" key="2">
    <source>
        <dbReference type="Proteomes" id="UP000619244"/>
    </source>
</evidence>
<reference evidence="1" key="2">
    <citation type="submission" date="2020-09" db="EMBL/GenBank/DDBJ databases">
        <authorList>
            <person name="Sun Q."/>
            <person name="Ohkuma M."/>
        </authorList>
    </citation>
    <scope>NUCLEOTIDE SEQUENCE</scope>
    <source>
        <strain evidence="1">JCM 4790</strain>
    </source>
</reference>
<gene>
    <name evidence="1" type="ORF">GCM10010358_81920</name>
</gene>